<protein>
    <submittedName>
        <fullName evidence="2">Toxin-antitoxin system HicB family antitoxin</fullName>
    </submittedName>
</protein>
<dbReference type="EMBL" id="JBHSPH010000004">
    <property type="protein sequence ID" value="MFC5863259.1"/>
    <property type="molecule type" value="Genomic_DNA"/>
</dbReference>
<feature type="region of interest" description="Disordered" evidence="1">
    <location>
        <begin position="77"/>
        <end position="102"/>
    </location>
</feature>
<keyword evidence="3" id="KW-1185">Reference proteome</keyword>
<comment type="caution">
    <text evidence="2">The sequence shown here is derived from an EMBL/GenBank/DDBJ whole genome shotgun (WGS) entry which is preliminary data.</text>
</comment>
<dbReference type="RefSeq" id="WP_263341506.1">
    <property type="nucleotide sequence ID" value="NZ_JAGSYH010000007.1"/>
</dbReference>
<gene>
    <name evidence="2" type="ORF">ACFPT7_13220</name>
</gene>
<name>A0ABW1EH02_9BACT</name>
<evidence type="ECO:0000313" key="3">
    <source>
        <dbReference type="Proteomes" id="UP001596091"/>
    </source>
</evidence>
<dbReference type="InterPro" id="IPR010985">
    <property type="entry name" value="Ribbon_hlx_hlx"/>
</dbReference>
<sequence>MAQKKAITSKFPLRLMPSVRRAAEEYSHREGVSLNQFINVVLAEKLAVLEHDEWASRRQPPSGEKIEKALEILNRKTMNTPAQGDELPKGYTLAPSSRATVR</sequence>
<organism evidence="2 3">
    <name type="scientific">Acidicapsa dinghuensis</name>
    <dbReference type="NCBI Taxonomy" id="2218256"/>
    <lineage>
        <taxon>Bacteria</taxon>
        <taxon>Pseudomonadati</taxon>
        <taxon>Acidobacteriota</taxon>
        <taxon>Terriglobia</taxon>
        <taxon>Terriglobales</taxon>
        <taxon>Acidobacteriaceae</taxon>
        <taxon>Acidicapsa</taxon>
    </lineage>
</organism>
<evidence type="ECO:0000313" key="2">
    <source>
        <dbReference type="EMBL" id="MFC5863259.1"/>
    </source>
</evidence>
<dbReference type="SUPFAM" id="SSF47598">
    <property type="entry name" value="Ribbon-helix-helix"/>
    <property type="match status" value="1"/>
</dbReference>
<evidence type="ECO:0000256" key="1">
    <source>
        <dbReference type="SAM" id="MobiDB-lite"/>
    </source>
</evidence>
<proteinExistence type="predicted"/>
<accession>A0ABW1EH02</accession>
<dbReference type="Proteomes" id="UP001596091">
    <property type="component" value="Unassembled WGS sequence"/>
</dbReference>
<reference evidence="3" key="1">
    <citation type="journal article" date="2019" name="Int. J. Syst. Evol. Microbiol.">
        <title>The Global Catalogue of Microorganisms (GCM) 10K type strain sequencing project: providing services to taxonomists for standard genome sequencing and annotation.</title>
        <authorList>
            <consortium name="The Broad Institute Genomics Platform"/>
            <consortium name="The Broad Institute Genome Sequencing Center for Infectious Disease"/>
            <person name="Wu L."/>
            <person name="Ma J."/>
        </authorList>
    </citation>
    <scope>NUCLEOTIDE SEQUENCE [LARGE SCALE GENOMIC DNA]</scope>
    <source>
        <strain evidence="3">JCM 4087</strain>
    </source>
</reference>